<dbReference type="InterPro" id="IPR001845">
    <property type="entry name" value="HTH_ArsR_DNA-bd_dom"/>
</dbReference>
<organism evidence="5 6">
    <name type="scientific">Amycolatopsis pigmentata</name>
    <dbReference type="NCBI Taxonomy" id="450801"/>
    <lineage>
        <taxon>Bacteria</taxon>
        <taxon>Bacillati</taxon>
        <taxon>Actinomycetota</taxon>
        <taxon>Actinomycetes</taxon>
        <taxon>Pseudonocardiales</taxon>
        <taxon>Pseudonocardiaceae</taxon>
        <taxon>Amycolatopsis</taxon>
    </lineage>
</organism>
<keyword evidence="1" id="KW-0805">Transcription regulation</keyword>
<dbReference type="EMBL" id="JBHUKR010000022">
    <property type="protein sequence ID" value="MFD2421527.1"/>
    <property type="molecule type" value="Genomic_DNA"/>
</dbReference>
<name>A0ABW5G3P2_9PSEU</name>
<gene>
    <name evidence="5" type="ORF">ACFSXZ_34875</name>
</gene>
<evidence type="ECO:0000259" key="4">
    <source>
        <dbReference type="PROSITE" id="PS50987"/>
    </source>
</evidence>
<evidence type="ECO:0000313" key="6">
    <source>
        <dbReference type="Proteomes" id="UP001597417"/>
    </source>
</evidence>
<dbReference type="InterPro" id="IPR036388">
    <property type="entry name" value="WH-like_DNA-bd_sf"/>
</dbReference>
<keyword evidence="3" id="KW-0804">Transcription</keyword>
<comment type="caution">
    <text evidence="5">The sequence shown here is derived from an EMBL/GenBank/DDBJ whole genome shotgun (WGS) entry which is preliminary data.</text>
</comment>
<evidence type="ECO:0000256" key="1">
    <source>
        <dbReference type="ARBA" id="ARBA00023015"/>
    </source>
</evidence>
<evidence type="ECO:0000256" key="3">
    <source>
        <dbReference type="ARBA" id="ARBA00023163"/>
    </source>
</evidence>
<sequence length="102" mass="11190">MSTDTLACPAREEIHIETVLHALADSVRLEIVRQLARGDEIACGALDVPVSKSTLTHHLRILREAGITTTRQQGTIRLQSLRRADLDLLFPGLLDGVLAAKR</sequence>
<dbReference type="InterPro" id="IPR011991">
    <property type="entry name" value="ArsR-like_HTH"/>
</dbReference>
<keyword evidence="6" id="KW-1185">Reference proteome</keyword>
<dbReference type="PANTHER" id="PTHR33154">
    <property type="entry name" value="TRANSCRIPTIONAL REGULATOR, ARSR FAMILY"/>
    <property type="match status" value="1"/>
</dbReference>
<protein>
    <submittedName>
        <fullName evidence="5">ArsR/SmtB family transcription factor</fullName>
    </submittedName>
</protein>
<proteinExistence type="predicted"/>
<evidence type="ECO:0000313" key="5">
    <source>
        <dbReference type="EMBL" id="MFD2421527.1"/>
    </source>
</evidence>
<dbReference type="PRINTS" id="PR00778">
    <property type="entry name" value="HTHARSR"/>
</dbReference>
<dbReference type="RefSeq" id="WP_378270164.1">
    <property type="nucleotide sequence ID" value="NZ_JBHUKR010000022.1"/>
</dbReference>
<dbReference type="InterPro" id="IPR036390">
    <property type="entry name" value="WH_DNA-bd_sf"/>
</dbReference>
<dbReference type="SUPFAM" id="SSF46785">
    <property type="entry name" value="Winged helix' DNA-binding domain"/>
    <property type="match status" value="1"/>
</dbReference>
<feature type="domain" description="HTH arsR-type" evidence="4">
    <location>
        <begin position="8"/>
        <end position="101"/>
    </location>
</feature>
<dbReference type="Gene3D" id="1.10.10.10">
    <property type="entry name" value="Winged helix-like DNA-binding domain superfamily/Winged helix DNA-binding domain"/>
    <property type="match status" value="1"/>
</dbReference>
<dbReference type="SMART" id="SM00418">
    <property type="entry name" value="HTH_ARSR"/>
    <property type="match status" value="1"/>
</dbReference>
<accession>A0ABW5G3P2</accession>
<dbReference type="PANTHER" id="PTHR33154:SF12">
    <property type="entry name" value="TRANSCRIPTIONAL REGULATORY PROTEIN"/>
    <property type="match status" value="1"/>
</dbReference>
<evidence type="ECO:0000256" key="2">
    <source>
        <dbReference type="ARBA" id="ARBA00023125"/>
    </source>
</evidence>
<reference evidence="6" key="1">
    <citation type="journal article" date="2019" name="Int. J. Syst. Evol. Microbiol.">
        <title>The Global Catalogue of Microorganisms (GCM) 10K type strain sequencing project: providing services to taxonomists for standard genome sequencing and annotation.</title>
        <authorList>
            <consortium name="The Broad Institute Genomics Platform"/>
            <consortium name="The Broad Institute Genome Sequencing Center for Infectious Disease"/>
            <person name="Wu L."/>
            <person name="Ma J."/>
        </authorList>
    </citation>
    <scope>NUCLEOTIDE SEQUENCE [LARGE SCALE GENOMIC DNA]</scope>
    <source>
        <strain evidence="6">CGMCC 4.7645</strain>
    </source>
</reference>
<dbReference type="InterPro" id="IPR051081">
    <property type="entry name" value="HTH_MetalResp_TranReg"/>
</dbReference>
<dbReference type="PROSITE" id="PS50987">
    <property type="entry name" value="HTH_ARSR_2"/>
    <property type="match status" value="1"/>
</dbReference>
<keyword evidence="2" id="KW-0238">DNA-binding</keyword>
<dbReference type="Proteomes" id="UP001597417">
    <property type="component" value="Unassembled WGS sequence"/>
</dbReference>
<dbReference type="CDD" id="cd00090">
    <property type="entry name" value="HTH_ARSR"/>
    <property type="match status" value="1"/>
</dbReference>
<dbReference type="Pfam" id="PF12840">
    <property type="entry name" value="HTH_20"/>
    <property type="match status" value="1"/>
</dbReference>